<feature type="chain" id="PRO_5045302882" evidence="1">
    <location>
        <begin position="36"/>
        <end position="218"/>
    </location>
</feature>
<dbReference type="EMBL" id="JAAOZD010000003">
    <property type="protein sequence ID" value="NIJ01470.1"/>
    <property type="molecule type" value="Genomic_DNA"/>
</dbReference>
<evidence type="ECO:0000256" key="1">
    <source>
        <dbReference type="SAM" id="SignalP"/>
    </source>
</evidence>
<dbReference type="RefSeq" id="WP_167265250.1">
    <property type="nucleotide sequence ID" value="NZ_BAAAVO010000013.1"/>
</dbReference>
<keyword evidence="3" id="KW-1185">Reference proteome</keyword>
<dbReference type="InterPro" id="IPR023833">
    <property type="entry name" value="Signal_pept_SipW-depend-type"/>
</dbReference>
<gene>
    <name evidence="2" type="ORF">FHR86_001791</name>
</gene>
<keyword evidence="1" id="KW-0732">Signal</keyword>
<sequence>MGRRAANHRGATLLRLRAVLAGALVLGVGSSVTLAAWTDSDQATGSFGTSVFATESTAAKPYVASGPWAANDTVPGATLLFQATGMSPGTAFYAPFAIRTTEKSVAGTVVLGVPSVVSSNSGAADLGTALRYRVVRSASCDASAFGGAPAFVVGSDGAKPLTQGQAAGVVNPLAAATINQPGAPTQFCFEVSLPAGANTALQGQTATVTWPFTATSTT</sequence>
<protein>
    <submittedName>
        <fullName evidence="2">Ribosomally synthesized peptide with SipW-like signal peptide</fullName>
    </submittedName>
</protein>
<organism evidence="2 3">
    <name type="scientific">Paenarthrobacter ilicis</name>
    <dbReference type="NCBI Taxonomy" id="43665"/>
    <lineage>
        <taxon>Bacteria</taxon>
        <taxon>Bacillati</taxon>
        <taxon>Actinomycetota</taxon>
        <taxon>Actinomycetes</taxon>
        <taxon>Micrococcales</taxon>
        <taxon>Micrococcaceae</taxon>
        <taxon>Paenarthrobacter</taxon>
    </lineage>
</organism>
<dbReference type="NCBIfam" id="TIGR04088">
    <property type="entry name" value="cognate_SipW"/>
    <property type="match status" value="1"/>
</dbReference>
<name>A0ABX0TG15_9MICC</name>
<comment type="caution">
    <text evidence="2">The sequence shown here is derived from an EMBL/GenBank/DDBJ whole genome shotgun (WGS) entry which is preliminary data.</text>
</comment>
<accession>A0ABX0TG15</accession>
<reference evidence="2 3" key="1">
    <citation type="submission" date="2020-03" db="EMBL/GenBank/DDBJ databases">
        <title>Genomic Encyclopedia of Type Strains, Phase III (KMG-III): the genomes of soil and plant-associated and newly described type strains.</title>
        <authorList>
            <person name="Whitman W."/>
        </authorList>
    </citation>
    <scope>NUCLEOTIDE SEQUENCE [LARGE SCALE GENOMIC DNA]</scope>
    <source>
        <strain evidence="2 3">CECT 4207</strain>
    </source>
</reference>
<feature type="signal peptide" evidence="1">
    <location>
        <begin position="1"/>
        <end position="35"/>
    </location>
</feature>
<dbReference type="Proteomes" id="UP000802392">
    <property type="component" value="Unassembled WGS sequence"/>
</dbReference>
<proteinExistence type="predicted"/>
<evidence type="ECO:0000313" key="3">
    <source>
        <dbReference type="Proteomes" id="UP000802392"/>
    </source>
</evidence>
<evidence type="ECO:0000313" key="2">
    <source>
        <dbReference type="EMBL" id="NIJ01470.1"/>
    </source>
</evidence>